<organism evidence="1 2">
    <name type="scientific">Melastoma candidum</name>
    <dbReference type="NCBI Taxonomy" id="119954"/>
    <lineage>
        <taxon>Eukaryota</taxon>
        <taxon>Viridiplantae</taxon>
        <taxon>Streptophyta</taxon>
        <taxon>Embryophyta</taxon>
        <taxon>Tracheophyta</taxon>
        <taxon>Spermatophyta</taxon>
        <taxon>Magnoliopsida</taxon>
        <taxon>eudicotyledons</taxon>
        <taxon>Gunneridae</taxon>
        <taxon>Pentapetalae</taxon>
        <taxon>rosids</taxon>
        <taxon>malvids</taxon>
        <taxon>Myrtales</taxon>
        <taxon>Melastomataceae</taxon>
        <taxon>Melastomatoideae</taxon>
        <taxon>Melastomateae</taxon>
        <taxon>Melastoma</taxon>
    </lineage>
</organism>
<comment type="caution">
    <text evidence="1">The sequence shown here is derived from an EMBL/GenBank/DDBJ whole genome shotgun (WGS) entry which is preliminary data.</text>
</comment>
<gene>
    <name evidence="1" type="ORF">MLD38_038296</name>
</gene>
<keyword evidence="2" id="KW-1185">Reference proteome</keyword>
<sequence length="454" mass="50387">MCRVSEREFGTKEKEKAPPVTWWEELTLIFSSLSLSLYLLLPLLLLPSSLSASNQTLIPNPYFQPHNLLVTSRPFKLSPGTSLSSYIAFSFSPNATHTHLALLLFSSKFLPLSGPGSGNPVPSEERLVGVVFNARANNVGVCVGSVDPSVVRDLGSVGLAIGGGEKLRSWVDYDASSKELEVRVQKSGSEDRPYEPVLAHPVNFSRLWGDGANLMLGISSVSESSSKDGGNDVVGSGNVNVFSWEYRVRELPSSMHSMPVDPSACHPYYDFIYIVKCDADPLQYSFAYFYEDAAYYTNSSDNPYSVRYWCVYHDLQNWNWVHGDVVLVFFVVYTHQSKKFAQTSVLTRSISSMFSSQTDLGKGSFSFGVPIFDYEELEKATNHFYHAAELGNEGFGKVFKGKLQVERVVAVKRPCEQNFRFGAVTAVPASEPEVPRNYKRLPPEVADQPNSPQT</sequence>
<dbReference type="Proteomes" id="UP001057402">
    <property type="component" value="Chromosome 12"/>
</dbReference>
<proteinExistence type="predicted"/>
<name>A0ACB9KYR4_9MYRT</name>
<dbReference type="EMBL" id="CM042891">
    <property type="protein sequence ID" value="KAI4302567.1"/>
    <property type="molecule type" value="Genomic_DNA"/>
</dbReference>
<protein>
    <submittedName>
        <fullName evidence="1">Uncharacterized protein</fullName>
    </submittedName>
</protein>
<evidence type="ECO:0000313" key="2">
    <source>
        <dbReference type="Proteomes" id="UP001057402"/>
    </source>
</evidence>
<accession>A0ACB9KYR4</accession>
<evidence type="ECO:0000313" key="1">
    <source>
        <dbReference type="EMBL" id="KAI4302567.1"/>
    </source>
</evidence>
<reference evidence="2" key="1">
    <citation type="journal article" date="2023" name="Front. Plant Sci.">
        <title>Chromosomal-level genome assembly of Melastoma candidum provides insights into trichome evolution.</title>
        <authorList>
            <person name="Zhong Y."/>
            <person name="Wu W."/>
            <person name="Sun C."/>
            <person name="Zou P."/>
            <person name="Liu Y."/>
            <person name="Dai S."/>
            <person name="Zhou R."/>
        </authorList>
    </citation>
    <scope>NUCLEOTIDE SEQUENCE [LARGE SCALE GENOMIC DNA]</scope>
</reference>